<accession>A0A1M5AHT7</accession>
<dbReference type="AlphaFoldDB" id="A0A1M5AHT7"/>
<dbReference type="STRING" id="1121429.SAMN02745133_02296"/>
<dbReference type="Proteomes" id="UP000184148">
    <property type="component" value="Unassembled WGS sequence"/>
</dbReference>
<organism evidence="1 2">
    <name type="scientific">Desulforamulus putei DSM 12395</name>
    <dbReference type="NCBI Taxonomy" id="1121429"/>
    <lineage>
        <taxon>Bacteria</taxon>
        <taxon>Bacillati</taxon>
        <taxon>Bacillota</taxon>
        <taxon>Clostridia</taxon>
        <taxon>Eubacteriales</taxon>
        <taxon>Peptococcaceae</taxon>
        <taxon>Desulforamulus</taxon>
    </lineage>
</organism>
<keyword evidence="2" id="KW-1185">Reference proteome</keyword>
<dbReference type="EMBL" id="FQUY01000017">
    <property type="protein sequence ID" value="SHF29831.1"/>
    <property type="molecule type" value="Genomic_DNA"/>
</dbReference>
<evidence type="ECO:0000313" key="2">
    <source>
        <dbReference type="Proteomes" id="UP000184148"/>
    </source>
</evidence>
<name>A0A1M5AHT7_9FIRM</name>
<evidence type="ECO:0000313" key="1">
    <source>
        <dbReference type="EMBL" id="SHF29831.1"/>
    </source>
</evidence>
<proteinExistence type="predicted"/>
<reference evidence="2" key="1">
    <citation type="submission" date="2016-11" db="EMBL/GenBank/DDBJ databases">
        <authorList>
            <person name="Varghese N."/>
            <person name="Submissions S."/>
        </authorList>
    </citation>
    <scope>NUCLEOTIDE SEQUENCE [LARGE SCALE GENOMIC DNA]</scope>
    <source>
        <strain evidence="2">DSM 12395</strain>
    </source>
</reference>
<gene>
    <name evidence="1" type="ORF">SAMN02745133_02296</name>
</gene>
<sequence length="45" mass="5335">MTRKVKQLFKRLGEKVPVHNGLTRIKQESFYSAWHDLKHLALSSR</sequence>
<protein>
    <submittedName>
        <fullName evidence="1">Uncharacterized protein</fullName>
    </submittedName>
</protein>